<gene>
    <name evidence="1" type="ORF">D7X32_09600</name>
</gene>
<dbReference type="RefSeq" id="WP_120602215.1">
    <property type="nucleotide sequence ID" value="NZ_JABFJX010000007.1"/>
</dbReference>
<proteinExistence type="predicted"/>
<keyword evidence="2" id="KW-1185">Reference proteome</keyword>
<dbReference type="Proteomes" id="UP000268313">
    <property type="component" value="Unassembled WGS sequence"/>
</dbReference>
<dbReference type="OrthoDB" id="2720376at2"/>
<reference evidence="2" key="1">
    <citation type="submission" date="2018-09" db="EMBL/GenBank/DDBJ databases">
        <authorList>
            <person name="Livingstone P.G."/>
            <person name="Whitworth D.E."/>
        </authorList>
    </citation>
    <scope>NUCLEOTIDE SEQUENCE [LARGE SCALE GENOMIC DNA]</scope>
    <source>
        <strain evidence="2">CA043D</strain>
    </source>
</reference>
<sequence length="90" mass="10010">MCRSIKTLFNFAPPASDAEVRAAALQFVRKLSGTSAPSKANEEVFNRAVEDITEVARRLMDSLVTTAPPRNRDMEAMKAKLRSAKRFAPR</sequence>
<dbReference type="EMBL" id="RAWE01000024">
    <property type="protein sequence ID" value="RKH04842.1"/>
    <property type="molecule type" value="Genomic_DNA"/>
</dbReference>
<evidence type="ECO:0000313" key="1">
    <source>
        <dbReference type="EMBL" id="RKH04842.1"/>
    </source>
</evidence>
<organism evidence="1 2">
    <name type="scientific">Corallococcus carmarthensis</name>
    <dbReference type="NCBI Taxonomy" id="2316728"/>
    <lineage>
        <taxon>Bacteria</taxon>
        <taxon>Pseudomonadati</taxon>
        <taxon>Myxococcota</taxon>
        <taxon>Myxococcia</taxon>
        <taxon>Myxococcales</taxon>
        <taxon>Cystobacterineae</taxon>
        <taxon>Myxococcaceae</taxon>
        <taxon>Corallococcus</taxon>
    </lineage>
</organism>
<dbReference type="Pfam" id="PF10041">
    <property type="entry name" value="DUF2277"/>
    <property type="match status" value="1"/>
</dbReference>
<dbReference type="InterPro" id="IPR018735">
    <property type="entry name" value="DUF2277"/>
</dbReference>
<name>A0A3A8KR31_9BACT</name>
<protein>
    <submittedName>
        <fullName evidence="1">DUF2277 domain-containing protein</fullName>
    </submittedName>
</protein>
<dbReference type="AlphaFoldDB" id="A0A3A8KR31"/>
<evidence type="ECO:0000313" key="2">
    <source>
        <dbReference type="Proteomes" id="UP000268313"/>
    </source>
</evidence>
<accession>A0A3A8KR31</accession>
<comment type="caution">
    <text evidence="1">The sequence shown here is derived from an EMBL/GenBank/DDBJ whole genome shotgun (WGS) entry which is preliminary data.</text>
</comment>